<gene>
    <name evidence="3" type="ORF">ACEWY4_018273</name>
</gene>
<evidence type="ECO:0000313" key="3">
    <source>
        <dbReference type="EMBL" id="KAL2087214.1"/>
    </source>
</evidence>
<protein>
    <submittedName>
        <fullName evidence="3">Uncharacterized protein</fullName>
    </submittedName>
</protein>
<dbReference type="EMBL" id="JBHFQA010000015">
    <property type="protein sequence ID" value="KAL2087214.1"/>
    <property type="molecule type" value="Genomic_DNA"/>
</dbReference>
<evidence type="ECO:0000313" key="4">
    <source>
        <dbReference type="Proteomes" id="UP001591681"/>
    </source>
</evidence>
<evidence type="ECO:0000256" key="2">
    <source>
        <dbReference type="SAM" id="MobiDB-lite"/>
    </source>
</evidence>
<dbReference type="PANTHER" id="PTHR37558:SF1">
    <property type="entry name" value="HTH CENPB-TYPE DOMAIN-CONTAINING PROTEIN"/>
    <property type="match status" value="1"/>
</dbReference>
<comment type="caution">
    <text evidence="3">The sequence shown here is derived from an EMBL/GenBank/DDBJ whole genome shotgun (WGS) entry which is preliminary data.</text>
</comment>
<dbReference type="AlphaFoldDB" id="A0ABD1JJ76"/>
<keyword evidence="4" id="KW-1185">Reference proteome</keyword>
<proteinExistence type="predicted"/>
<dbReference type="Proteomes" id="UP001591681">
    <property type="component" value="Unassembled WGS sequence"/>
</dbReference>
<reference evidence="3 4" key="1">
    <citation type="submission" date="2024-09" db="EMBL/GenBank/DDBJ databases">
        <title>A chromosome-level genome assembly of Gray's grenadier anchovy, Coilia grayii.</title>
        <authorList>
            <person name="Fu Z."/>
        </authorList>
    </citation>
    <scope>NUCLEOTIDE SEQUENCE [LARGE SCALE GENOMIC DNA]</scope>
    <source>
        <strain evidence="3">G4</strain>
        <tissue evidence="3">Muscle</tissue>
    </source>
</reference>
<feature type="coiled-coil region" evidence="1">
    <location>
        <begin position="167"/>
        <end position="210"/>
    </location>
</feature>
<sequence length="250" mass="29274">MLLREVIAQNPFKSKETGRSWGRVGEVITAALQDENFEVDARRCRERTMLLLDYYKKQDFPSLRRFGTERLYAQKEDLLHEVLELEAEKGMGKEESKYQDEELRKRVLEELNMPEQDKPNLLSATAPPTVVTTPEPEEVDGVEELVDLPAPTAKRACQCCCQTYSEILSFLEKRAEAEQRLREEEMALRREELEIQRSKIALERERLGAERHERERRFELESQERQVILDLLKEKVLRNPEQARGKDAEG</sequence>
<keyword evidence="1" id="KW-0175">Coiled coil</keyword>
<evidence type="ECO:0000256" key="1">
    <source>
        <dbReference type="SAM" id="Coils"/>
    </source>
</evidence>
<dbReference type="PANTHER" id="PTHR37558">
    <property type="entry name" value="HTH CENPB-TYPE DOMAIN-CONTAINING PROTEIN"/>
    <property type="match status" value="1"/>
</dbReference>
<name>A0ABD1JJ76_9TELE</name>
<feature type="region of interest" description="Disordered" evidence="2">
    <location>
        <begin position="118"/>
        <end position="137"/>
    </location>
</feature>
<accession>A0ABD1JJ76</accession>
<organism evidence="3 4">
    <name type="scientific">Coilia grayii</name>
    <name type="common">Gray's grenadier anchovy</name>
    <dbReference type="NCBI Taxonomy" id="363190"/>
    <lineage>
        <taxon>Eukaryota</taxon>
        <taxon>Metazoa</taxon>
        <taxon>Chordata</taxon>
        <taxon>Craniata</taxon>
        <taxon>Vertebrata</taxon>
        <taxon>Euteleostomi</taxon>
        <taxon>Actinopterygii</taxon>
        <taxon>Neopterygii</taxon>
        <taxon>Teleostei</taxon>
        <taxon>Clupei</taxon>
        <taxon>Clupeiformes</taxon>
        <taxon>Clupeoidei</taxon>
        <taxon>Engraulidae</taxon>
        <taxon>Coilinae</taxon>
        <taxon>Coilia</taxon>
    </lineage>
</organism>